<name>A0A1L3NEP0_CLOSG</name>
<dbReference type="eggNOG" id="COG2205">
    <property type="taxonomic scope" value="Bacteria"/>
</dbReference>
<dbReference type="SMART" id="SM00387">
    <property type="entry name" value="HATPase_c"/>
    <property type="match status" value="1"/>
</dbReference>
<evidence type="ECO:0000256" key="3">
    <source>
        <dbReference type="ARBA" id="ARBA00012438"/>
    </source>
</evidence>
<evidence type="ECO:0000256" key="1">
    <source>
        <dbReference type="ARBA" id="ARBA00000085"/>
    </source>
</evidence>
<dbReference type="EMBL" id="CP013243">
    <property type="protein sequence ID" value="APH14587.1"/>
    <property type="molecule type" value="Genomic_DNA"/>
</dbReference>
<dbReference type="InterPro" id="IPR036890">
    <property type="entry name" value="HATPase_C_sf"/>
</dbReference>
<dbReference type="PANTHER" id="PTHR45453">
    <property type="entry name" value="PHOSPHATE REGULON SENSOR PROTEIN PHOR"/>
    <property type="match status" value="1"/>
</dbReference>
<evidence type="ECO:0000256" key="9">
    <source>
        <dbReference type="SAM" id="Phobius"/>
    </source>
</evidence>
<feature type="transmembrane region" description="Helical" evidence="9">
    <location>
        <begin position="158"/>
        <end position="182"/>
    </location>
</feature>
<keyword evidence="4" id="KW-0597">Phosphoprotein</keyword>
<dbReference type="InterPro" id="IPR004358">
    <property type="entry name" value="Sig_transdc_His_kin-like_C"/>
</dbReference>
<evidence type="ECO:0000256" key="5">
    <source>
        <dbReference type="ARBA" id="ARBA00022679"/>
    </source>
</evidence>
<proteinExistence type="predicted"/>
<dbReference type="CDD" id="cd00082">
    <property type="entry name" value="HisKA"/>
    <property type="match status" value="1"/>
</dbReference>
<dbReference type="Proteomes" id="UP000182204">
    <property type="component" value="Chromosome"/>
</dbReference>
<dbReference type="Gene3D" id="1.10.287.130">
    <property type="match status" value="1"/>
</dbReference>
<dbReference type="GO" id="GO:0005886">
    <property type="term" value="C:plasma membrane"/>
    <property type="evidence" value="ECO:0007669"/>
    <property type="project" value="TreeGrafter"/>
</dbReference>
<dbReference type="Gene3D" id="3.30.565.10">
    <property type="entry name" value="Histidine kinase-like ATPase, C-terminal domain"/>
    <property type="match status" value="1"/>
</dbReference>
<evidence type="ECO:0000259" key="10">
    <source>
        <dbReference type="PROSITE" id="PS50109"/>
    </source>
</evidence>
<dbReference type="Pfam" id="PF02518">
    <property type="entry name" value="HATPase_c"/>
    <property type="match status" value="1"/>
</dbReference>
<protein>
    <recommendedName>
        <fullName evidence="3">histidine kinase</fullName>
        <ecNumber evidence="3">2.7.13.3</ecNumber>
    </recommendedName>
</protein>
<feature type="transmembrane region" description="Helical" evidence="9">
    <location>
        <begin position="12"/>
        <end position="36"/>
    </location>
</feature>
<dbReference type="STRING" id="413999.CBO1967"/>
<evidence type="ECO:0000256" key="6">
    <source>
        <dbReference type="ARBA" id="ARBA00022777"/>
    </source>
</evidence>
<organism evidence="12 13">
    <name type="scientific">Clostridium sporogenes</name>
    <dbReference type="NCBI Taxonomy" id="1509"/>
    <lineage>
        <taxon>Bacteria</taxon>
        <taxon>Bacillati</taxon>
        <taxon>Bacillota</taxon>
        <taxon>Clostridia</taxon>
        <taxon>Eubacteriales</taxon>
        <taxon>Clostridiaceae</taxon>
        <taxon>Clostridium</taxon>
    </lineage>
</organism>
<dbReference type="RefSeq" id="WP_072584118.1">
    <property type="nucleotide sequence ID" value="NZ_CP013243.1"/>
</dbReference>
<sequence>MKNKLKKSIVYKLFLVTTLLLVISSICTYSIIYMLLPNYYHKYKEMTIENQLDSIVDNTPKLDINNIEEYLGQISFNNNANIVVTDKYGNVIYFTNVLQKGLVSIPKKEDLSHFKNIEKTNTRSMYTSYRKIKFYNSEEKYNLYLTAPLQPVSEASKVLFLLIPYIGLVVILISVIGGLIYSKVISKPLISMNKVAKEMAKLDFTKKCTVKGEDEIGELSQSLNDLSNNLRISMEELQRANEQLLDDIAKEREIEKKRREFIATISHELKTPITILKGQIEGMLSNIGIYKDRDKYLKRNLEVLNDMEYMVKETLEISKLESQGFKPKKEQVSLSKIVEECIYNTSFISKRKNIFIDKNIKEDLFVCGDSRLLKKVVNNIITNAINHSPENEKVYASLYEERDEIVLKVENTGIYIEENELKEIFKPFYRIEKSRNRKSGGSGLGLYIVKMILDAHNGKYSISNSEKGVEFKLCLKKYSLKN</sequence>
<dbReference type="EC" id="2.7.13.3" evidence="3"/>
<accession>A0A1L3NEP0</accession>
<dbReference type="SUPFAM" id="SSF47384">
    <property type="entry name" value="Homodimeric domain of signal transducing histidine kinase"/>
    <property type="match status" value="1"/>
</dbReference>
<keyword evidence="8" id="KW-0175">Coiled coil</keyword>
<keyword evidence="5" id="KW-0808">Transferase</keyword>
<dbReference type="Gene3D" id="6.10.340.10">
    <property type="match status" value="1"/>
</dbReference>
<evidence type="ECO:0000256" key="2">
    <source>
        <dbReference type="ARBA" id="ARBA00004370"/>
    </source>
</evidence>
<reference evidence="12 13" key="1">
    <citation type="submission" date="2015-11" db="EMBL/GenBank/DDBJ databases">
        <authorList>
            <person name="Hill K.K."/>
            <person name="Shirey T.B."/>
            <person name="Raphael B."/>
            <person name="Daligault H.E."/>
            <person name="Davenport K.W."/>
            <person name="Bruce D.C."/>
            <person name="Foley B.T."/>
            <person name="Johnson S.L."/>
        </authorList>
    </citation>
    <scope>NUCLEOTIDE SEQUENCE [LARGE SCALE GENOMIC DNA]</scope>
    <source>
        <strain evidence="12 13">CDC_1632</strain>
    </source>
</reference>
<evidence type="ECO:0000313" key="13">
    <source>
        <dbReference type="Proteomes" id="UP000182204"/>
    </source>
</evidence>
<feature type="domain" description="Histidine kinase" evidence="10">
    <location>
        <begin position="264"/>
        <end position="479"/>
    </location>
</feature>
<dbReference type="SMART" id="SM00388">
    <property type="entry name" value="HisKA"/>
    <property type="match status" value="1"/>
</dbReference>
<evidence type="ECO:0000313" key="12">
    <source>
        <dbReference type="EMBL" id="APH14587.1"/>
    </source>
</evidence>
<dbReference type="FunFam" id="3.30.565.10:FF:000006">
    <property type="entry name" value="Sensor histidine kinase WalK"/>
    <property type="match status" value="1"/>
</dbReference>
<dbReference type="InterPro" id="IPR050351">
    <property type="entry name" value="BphY/WalK/GraS-like"/>
</dbReference>
<dbReference type="InterPro" id="IPR036097">
    <property type="entry name" value="HisK_dim/P_sf"/>
</dbReference>
<dbReference type="CDD" id="cd06225">
    <property type="entry name" value="HAMP"/>
    <property type="match status" value="1"/>
</dbReference>
<keyword evidence="9" id="KW-0812">Transmembrane</keyword>
<keyword evidence="7" id="KW-0902">Two-component regulatory system</keyword>
<keyword evidence="9" id="KW-0472">Membrane</keyword>
<dbReference type="GO" id="GO:0016036">
    <property type="term" value="P:cellular response to phosphate starvation"/>
    <property type="evidence" value="ECO:0007669"/>
    <property type="project" value="TreeGrafter"/>
</dbReference>
<dbReference type="InterPro" id="IPR003594">
    <property type="entry name" value="HATPase_dom"/>
</dbReference>
<dbReference type="Pfam" id="PF00672">
    <property type="entry name" value="HAMP"/>
    <property type="match status" value="1"/>
</dbReference>
<dbReference type="PROSITE" id="PS50109">
    <property type="entry name" value="HIS_KIN"/>
    <property type="match status" value="1"/>
</dbReference>
<dbReference type="PROSITE" id="PS50885">
    <property type="entry name" value="HAMP"/>
    <property type="match status" value="1"/>
</dbReference>
<comment type="subcellular location">
    <subcellularLocation>
        <location evidence="2">Membrane</location>
    </subcellularLocation>
</comment>
<dbReference type="Pfam" id="PF00512">
    <property type="entry name" value="HisKA"/>
    <property type="match status" value="1"/>
</dbReference>
<dbReference type="PRINTS" id="PR00344">
    <property type="entry name" value="BCTRLSENSOR"/>
</dbReference>
<dbReference type="GO" id="GO:0000155">
    <property type="term" value="F:phosphorelay sensor kinase activity"/>
    <property type="evidence" value="ECO:0007669"/>
    <property type="project" value="InterPro"/>
</dbReference>
<dbReference type="PANTHER" id="PTHR45453:SF3">
    <property type="entry name" value="HISTIDINE KINASE"/>
    <property type="match status" value="1"/>
</dbReference>
<evidence type="ECO:0000256" key="4">
    <source>
        <dbReference type="ARBA" id="ARBA00022553"/>
    </source>
</evidence>
<gene>
    <name evidence="12" type="ORF">NPD5_54</name>
</gene>
<dbReference type="InterPro" id="IPR005467">
    <property type="entry name" value="His_kinase_dom"/>
</dbReference>
<dbReference type="SUPFAM" id="SSF158472">
    <property type="entry name" value="HAMP domain-like"/>
    <property type="match status" value="1"/>
</dbReference>
<feature type="coiled-coil region" evidence="8">
    <location>
        <begin position="220"/>
        <end position="254"/>
    </location>
</feature>
<feature type="domain" description="HAMP" evidence="11">
    <location>
        <begin position="183"/>
        <end position="235"/>
    </location>
</feature>
<evidence type="ECO:0000259" key="11">
    <source>
        <dbReference type="PROSITE" id="PS50885"/>
    </source>
</evidence>
<dbReference type="eggNOG" id="COG2770">
    <property type="taxonomic scope" value="Bacteria"/>
</dbReference>
<dbReference type="GO" id="GO:0004721">
    <property type="term" value="F:phosphoprotein phosphatase activity"/>
    <property type="evidence" value="ECO:0007669"/>
    <property type="project" value="TreeGrafter"/>
</dbReference>
<dbReference type="CDD" id="cd00075">
    <property type="entry name" value="HATPase"/>
    <property type="match status" value="1"/>
</dbReference>
<evidence type="ECO:0000256" key="7">
    <source>
        <dbReference type="ARBA" id="ARBA00023012"/>
    </source>
</evidence>
<dbReference type="InterPro" id="IPR003660">
    <property type="entry name" value="HAMP_dom"/>
</dbReference>
<evidence type="ECO:0000256" key="8">
    <source>
        <dbReference type="SAM" id="Coils"/>
    </source>
</evidence>
<dbReference type="InterPro" id="IPR003661">
    <property type="entry name" value="HisK_dim/P_dom"/>
</dbReference>
<dbReference type="SUPFAM" id="SSF55874">
    <property type="entry name" value="ATPase domain of HSP90 chaperone/DNA topoisomerase II/histidine kinase"/>
    <property type="match status" value="1"/>
</dbReference>
<comment type="catalytic activity">
    <reaction evidence="1">
        <text>ATP + protein L-histidine = ADP + protein N-phospho-L-histidine.</text>
        <dbReference type="EC" id="2.7.13.3"/>
    </reaction>
</comment>
<keyword evidence="9" id="KW-1133">Transmembrane helix</keyword>
<dbReference type="AlphaFoldDB" id="A0A1L3NEP0"/>
<keyword evidence="6" id="KW-0418">Kinase</keyword>
<dbReference type="SMART" id="SM00304">
    <property type="entry name" value="HAMP"/>
    <property type="match status" value="1"/>
</dbReference>